<dbReference type="InterPro" id="IPR013783">
    <property type="entry name" value="Ig-like_fold"/>
</dbReference>
<dbReference type="PROSITE" id="PS51257">
    <property type="entry name" value="PROKAR_LIPOPROTEIN"/>
    <property type="match status" value="1"/>
</dbReference>
<feature type="region of interest" description="Disordered" evidence="1">
    <location>
        <begin position="33"/>
        <end position="60"/>
    </location>
</feature>
<feature type="compositionally biased region" description="Low complexity" evidence="1">
    <location>
        <begin position="33"/>
        <end position="49"/>
    </location>
</feature>
<evidence type="ECO:0000256" key="2">
    <source>
        <dbReference type="SAM" id="SignalP"/>
    </source>
</evidence>
<feature type="domain" description="YHYH" evidence="3">
    <location>
        <begin position="220"/>
        <end position="425"/>
    </location>
</feature>
<comment type="caution">
    <text evidence="4">The sequence shown here is derived from an EMBL/GenBank/DDBJ whole genome shotgun (WGS) entry which is preliminary data.</text>
</comment>
<dbReference type="Pfam" id="PF22352">
    <property type="entry name" value="K319L-like_PKD"/>
    <property type="match status" value="1"/>
</dbReference>
<dbReference type="Gene3D" id="2.60.40.10">
    <property type="entry name" value="Immunoglobulins"/>
    <property type="match status" value="1"/>
</dbReference>
<evidence type="ECO:0000313" key="5">
    <source>
        <dbReference type="Proteomes" id="UP000029868"/>
    </source>
</evidence>
<evidence type="ECO:0000313" key="4">
    <source>
        <dbReference type="EMBL" id="KGJ86484.1"/>
    </source>
</evidence>
<organism evidence="4 5">
    <name type="scientific">Colwellia psychrerythraea</name>
    <name type="common">Vibrio psychroerythus</name>
    <dbReference type="NCBI Taxonomy" id="28229"/>
    <lineage>
        <taxon>Bacteria</taxon>
        <taxon>Pseudomonadati</taxon>
        <taxon>Pseudomonadota</taxon>
        <taxon>Gammaproteobacteria</taxon>
        <taxon>Alteromonadales</taxon>
        <taxon>Colwelliaceae</taxon>
        <taxon>Colwellia</taxon>
    </lineage>
</organism>
<dbReference type="Pfam" id="PF14240">
    <property type="entry name" value="YHYH"/>
    <property type="match status" value="1"/>
</dbReference>
<dbReference type="EMBL" id="JQEC01000075">
    <property type="protein sequence ID" value="KGJ86484.1"/>
    <property type="molecule type" value="Genomic_DNA"/>
</dbReference>
<proteinExistence type="predicted"/>
<accession>A0A099K6R3</accession>
<dbReference type="Proteomes" id="UP000029868">
    <property type="component" value="Unassembled WGS sequence"/>
</dbReference>
<reference evidence="4 5" key="1">
    <citation type="submission" date="2014-08" db="EMBL/GenBank/DDBJ databases">
        <title>Genomic and Phenotypic Diversity of Colwellia psychrerythraea strains from Disparate Marine Basins.</title>
        <authorList>
            <person name="Techtmann S.M."/>
            <person name="Stelling S.C."/>
            <person name="Utturkar S.M."/>
            <person name="Alshibli N."/>
            <person name="Harris A."/>
            <person name="Brown S.D."/>
            <person name="Hazen T.C."/>
        </authorList>
    </citation>
    <scope>NUCLEOTIDE SEQUENCE [LARGE SCALE GENOMIC DNA]</scope>
    <source>
        <strain evidence="4 5">GAB14E</strain>
    </source>
</reference>
<protein>
    <submittedName>
        <fullName evidence="4">YHYH domain containing protein</fullName>
    </submittedName>
</protein>
<feature type="chain" id="PRO_5001948368" evidence="2">
    <location>
        <begin position="33"/>
        <end position="437"/>
    </location>
</feature>
<dbReference type="SUPFAM" id="SSF49299">
    <property type="entry name" value="PKD domain"/>
    <property type="match status" value="1"/>
</dbReference>
<dbReference type="PATRIC" id="fig|28229.3.peg.4702"/>
<sequence length="437" mass="45648">MKDIASYWNKSKTTILSLLVSLILTSTLTACGGSDSTESDDSGSGSTEDNGTITTNSAPVAHAGNDQTVFINSTVSLSSELSSDTDGDALGYAWSLSTLPNGSVAVLSSESAAAPSFTADVIGSYVAHLTVNDGQLNSEVASVEVVVTAVIEGSTAGILCDYNYNQYNDSIYVLDDSMAQWSCTDGERVLSANGIPDHEVGEFPNANNPNTITEQLVSANLSLSPIESETSTTLGGPSGATGYVLNGVKIDANTAGSCDDSGNDCSLIGNTGNWHIEALGQTSFNFGTDDNNAHVQPGGSYHYHGMPEGFVTKQGGSSSTMTIIGWAADGFPIYARYGYSIASDATSTLISMTGSYQLISDVPSNRPSASIYPLGTFGEDWQFVAGSGDLDECNGRVGVTPEFPEGIYHYYATDSYPYFQRCVKGEVEVTAGMPPPP</sequence>
<feature type="signal peptide" evidence="2">
    <location>
        <begin position="1"/>
        <end position="32"/>
    </location>
</feature>
<gene>
    <name evidence="4" type="ORF">GAB14E_0757</name>
</gene>
<dbReference type="AlphaFoldDB" id="A0A099K6R3"/>
<evidence type="ECO:0000259" key="3">
    <source>
        <dbReference type="Pfam" id="PF14240"/>
    </source>
</evidence>
<dbReference type="RefSeq" id="WP_081967929.1">
    <property type="nucleotide sequence ID" value="NZ_JQEC01000075.1"/>
</dbReference>
<keyword evidence="2" id="KW-0732">Signal</keyword>
<dbReference type="InterPro" id="IPR035986">
    <property type="entry name" value="PKD_dom_sf"/>
</dbReference>
<name>A0A099K6R3_COLPS</name>
<dbReference type="InterPro" id="IPR025924">
    <property type="entry name" value="YHYH_dom"/>
</dbReference>
<evidence type="ECO:0000256" key="1">
    <source>
        <dbReference type="SAM" id="MobiDB-lite"/>
    </source>
</evidence>